<dbReference type="GO" id="GO:0005794">
    <property type="term" value="C:Golgi apparatus"/>
    <property type="evidence" value="ECO:0007669"/>
    <property type="project" value="TreeGrafter"/>
</dbReference>
<evidence type="ECO:0000313" key="4">
    <source>
        <dbReference type="Proteomes" id="UP000078595"/>
    </source>
</evidence>
<keyword evidence="2" id="KW-0812">Transmembrane</keyword>
<feature type="transmembrane region" description="Helical" evidence="2">
    <location>
        <begin position="426"/>
        <end position="449"/>
    </location>
</feature>
<name>A0AAJ8MIJ2_9TREE</name>
<dbReference type="PANTHER" id="PTHR34391:SF2">
    <property type="entry name" value="TRP C-TERMINAL DOMAIN-CONTAINING PROTEIN"/>
    <property type="match status" value="1"/>
</dbReference>
<reference evidence="3" key="1">
    <citation type="submission" date="2013-07" db="EMBL/GenBank/DDBJ databases">
        <authorList>
            <consortium name="The Broad Institute Genome Sequencing Platform"/>
            <person name="Cuomo C."/>
            <person name="Litvintseva A."/>
            <person name="Chen Y."/>
            <person name="Heitman J."/>
            <person name="Sun S."/>
            <person name="Springer D."/>
            <person name="Dromer F."/>
            <person name="Young S.K."/>
            <person name="Zeng Q."/>
            <person name="Gargeya S."/>
            <person name="Fitzgerald M."/>
            <person name="Abouelleil A."/>
            <person name="Alvarado L."/>
            <person name="Berlin A.M."/>
            <person name="Chapman S.B."/>
            <person name="Dewar J."/>
            <person name="Goldberg J."/>
            <person name="Griggs A."/>
            <person name="Gujja S."/>
            <person name="Hansen M."/>
            <person name="Howarth C."/>
            <person name="Imamovic A."/>
            <person name="Larimer J."/>
            <person name="McCowan C."/>
            <person name="Murphy C."/>
            <person name="Pearson M."/>
            <person name="Priest M."/>
            <person name="Roberts A."/>
            <person name="Saif S."/>
            <person name="Shea T."/>
            <person name="Sykes S."/>
            <person name="Wortman J."/>
            <person name="Nusbaum C."/>
            <person name="Birren B."/>
        </authorList>
    </citation>
    <scope>NUCLEOTIDE SEQUENCE</scope>
    <source>
        <strain evidence="3">CBS 10117</strain>
    </source>
</reference>
<feature type="compositionally biased region" description="Low complexity" evidence="1">
    <location>
        <begin position="172"/>
        <end position="183"/>
    </location>
</feature>
<dbReference type="Proteomes" id="UP000078595">
    <property type="component" value="Chromosome 9"/>
</dbReference>
<dbReference type="EMBL" id="CP144538">
    <property type="protein sequence ID" value="WWC64726.1"/>
    <property type="molecule type" value="Genomic_DNA"/>
</dbReference>
<protein>
    <submittedName>
        <fullName evidence="3">Uncharacterized protein</fullName>
    </submittedName>
</protein>
<proteinExistence type="predicted"/>
<gene>
    <name evidence="3" type="ORF">I303_107337</name>
</gene>
<feature type="region of interest" description="Disordered" evidence="1">
    <location>
        <begin position="69"/>
        <end position="98"/>
    </location>
</feature>
<dbReference type="AlphaFoldDB" id="A0AAJ8MIJ2"/>
<keyword evidence="4" id="KW-1185">Reference proteome</keyword>
<keyword evidence="2" id="KW-1133">Transmembrane helix</keyword>
<dbReference type="KEGG" id="kdj:28970441"/>
<feature type="transmembrane region" description="Helical" evidence="2">
    <location>
        <begin position="509"/>
        <end position="532"/>
    </location>
</feature>
<reference evidence="3" key="2">
    <citation type="submission" date="2024-02" db="EMBL/GenBank/DDBJ databases">
        <title>Comparative genomics of Cryptococcus and Kwoniella reveals pathogenesis evolution and contrasting modes of karyotype evolution via chromosome fusion or intercentromeric recombination.</title>
        <authorList>
            <person name="Coelho M.A."/>
            <person name="David-Palma M."/>
            <person name="Shea T."/>
            <person name="Bowers K."/>
            <person name="McGinley-Smith S."/>
            <person name="Mohammad A.W."/>
            <person name="Gnirke A."/>
            <person name="Yurkov A.M."/>
            <person name="Nowrousian M."/>
            <person name="Sun S."/>
            <person name="Cuomo C.A."/>
            <person name="Heitman J."/>
        </authorList>
    </citation>
    <scope>NUCLEOTIDE SEQUENCE</scope>
    <source>
        <strain evidence="3">CBS 10117</strain>
    </source>
</reference>
<dbReference type="Gene3D" id="3.30.70.2850">
    <property type="match status" value="1"/>
</dbReference>
<evidence type="ECO:0000256" key="1">
    <source>
        <dbReference type="SAM" id="MobiDB-lite"/>
    </source>
</evidence>
<organism evidence="3 4">
    <name type="scientific">Kwoniella dejecticola CBS 10117</name>
    <dbReference type="NCBI Taxonomy" id="1296121"/>
    <lineage>
        <taxon>Eukaryota</taxon>
        <taxon>Fungi</taxon>
        <taxon>Dikarya</taxon>
        <taxon>Basidiomycota</taxon>
        <taxon>Agaricomycotina</taxon>
        <taxon>Tremellomycetes</taxon>
        <taxon>Tremellales</taxon>
        <taxon>Cryptococcaceae</taxon>
        <taxon>Kwoniella</taxon>
    </lineage>
</organism>
<feature type="transmembrane region" description="Helical" evidence="2">
    <location>
        <begin position="381"/>
        <end position="405"/>
    </location>
</feature>
<evidence type="ECO:0000313" key="3">
    <source>
        <dbReference type="EMBL" id="WWC64726.1"/>
    </source>
</evidence>
<sequence>MQLAGRLYPAWSLMTANLSSVVFYNPDSGRSGDWRNAPALIVDSDDVISRAKDDGIICNDDGKKCRGVGEARHTHEKQSQIENSNNSTTSVSTGPSTSTMTITMTTQGNTIITRVLIVPTLTVMQGEAITTQVMLNEQGNLMTTETSPTIVPSTFLSSTKSAITTVMAPSVAAPTSTATATVAAKEEKPEKEDGDEEEEEEDEDDDESVDSSDDSDDSSDSDDDEVEDQAKPKTLKMAKEDFVRNWRRDVILSGHERGGKVVGVNIAQLPGSSGIETVSQQCAIHYGWAINSDGSGDLLHVDYGSGYRRASQRVYASSVSIFALEFSLTSRLALLVSLLISSIWTANGLRLSFKFLGNFQSTANTYCEGINVLPMYLDKRIGFQSTVLGLSLLTMIASAWLCWKIRDHFGWQTFQRIGASTKINRIYKLVLALSILLQVDAFVLVTFFALFLDQAFKAIYSLLIIALFPWLYLEQRKRFNVFIGLSACIVGGWALSFANKVFRIVFTTWAFFTAMGSLAAGLTIITVILALIRRWTFGKGLADFLYLEEIHERPTEGFDEKASLPVPMPQNHLPTFSTAFGPGPAPPPRQMFPAMPVYLTATRVSNTPSWTAGDDARRL</sequence>
<feature type="transmembrane region" description="Helical" evidence="2">
    <location>
        <begin position="455"/>
        <end position="472"/>
    </location>
</feature>
<accession>A0AAJ8MIJ2</accession>
<evidence type="ECO:0000256" key="2">
    <source>
        <dbReference type="SAM" id="Phobius"/>
    </source>
</evidence>
<dbReference type="GeneID" id="28970441"/>
<feature type="compositionally biased region" description="Basic and acidic residues" evidence="1">
    <location>
        <begin position="69"/>
        <end position="79"/>
    </location>
</feature>
<feature type="region of interest" description="Disordered" evidence="1">
    <location>
        <begin position="172"/>
        <end position="234"/>
    </location>
</feature>
<keyword evidence="2" id="KW-0472">Membrane</keyword>
<feature type="transmembrane region" description="Helical" evidence="2">
    <location>
        <begin position="479"/>
        <end position="497"/>
    </location>
</feature>
<dbReference type="RefSeq" id="XP_065825622.1">
    <property type="nucleotide sequence ID" value="XM_065969550.1"/>
</dbReference>
<dbReference type="PANTHER" id="PTHR34391">
    <property type="entry name" value="UPF0658 GOLGI APPARATUS MEMBRANE PROTEIN C1952.10C-RELATED"/>
    <property type="match status" value="1"/>
</dbReference>
<dbReference type="InterPro" id="IPR040410">
    <property type="entry name" value="UPF0658_Golgi"/>
</dbReference>
<feature type="compositionally biased region" description="Acidic residues" evidence="1">
    <location>
        <begin position="192"/>
        <end position="227"/>
    </location>
</feature>
<feature type="compositionally biased region" description="Low complexity" evidence="1">
    <location>
        <begin position="83"/>
        <end position="98"/>
    </location>
</feature>